<dbReference type="GO" id="GO:0008237">
    <property type="term" value="F:metallopeptidase activity"/>
    <property type="evidence" value="ECO:0007669"/>
    <property type="project" value="UniProtKB-KW"/>
</dbReference>
<feature type="transmembrane region" description="Helical" evidence="1">
    <location>
        <begin position="62"/>
        <end position="82"/>
    </location>
</feature>
<keyword evidence="1" id="KW-1133">Transmembrane helix</keyword>
<comment type="caution">
    <text evidence="3">The sequence shown here is derived from an EMBL/GenBank/DDBJ whole genome shotgun (WGS) entry which is preliminary data.</text>
</comment>
<dbReference type="GO" id="GO:0080120">
    <property type="term" value="P:CAAX-box protein maturation"/>
    <property type="evidence" value="ECO:0007669"/>
    <property type="project" value="UniProtKB-ARBA"/>
</dbReference>
<dbReference type="GO" id="GO:0006508">
    <property type="term" value="P:proteolysis"/>
    <property type="evidence" value="ECO:0007669"/>
    <property type="project" value="UniProtKB-KW"/>
</dbReference>
<keyword evidence="3" id="KW-0645">Protease</keyword>
<protein>
    <submittedName>
        <fullName evidence="3">CPBP family intramembrane metalloprotease</fullName>
    </submittedName>
</protein>
<evidence type="ECO:0000256" key="1">
    <source>
        <dbReference type="SAM" id="Phobius"/>
    </source>
</evidence>
<dbReference type="OrthoDB" id="378663at2"/>
<keyword evidence="4" id="KW-1185">Reference proteome</keyword>
<keyword evidence="1" id="KW-0472">Membrane</keyword>
<reference evidence="3 4" key="1">
    <citation type="journal article" date="2019" name="Environ. Microbiol.">
        <title>Species interactions and distinct microbial communities in high Arctic permafrost affected cryosols are associated with the CH4 and CO2 gas fluxes.</title>
        <authorList>
            <person name="Altshuler I."/>
            <person name="Hamel J."/>
            <person name="Turney S."/>
            <person name="Magnuson E."/>
            <person name="Levesque R."/>
            <person name="Greer C."/>
            <person name="Whyte L.G."/>
        </authorList>
    </citation>
    <scope>NUCLEOTIDE SEQUENCE [LARGE SCALE GENOMIC DNA]</scope>
    <source>
        <strain evidence="3 4">S13Y</strain>
    </source>
</reference>
<keyword evidence="1" id="KW-0812">Transmembrane</keyword>
<feature type="transmembrane region" description="Helical" evidence="1">
    <location>
        <begin position="145"/>
        <end position="170"/>
    </location>
</feature>
<evidence type="ECO:0000313" key="4">
    <source>
        <dbReference type="Proteomes" id="UP000319486"/>
    </source>
</evidence>
<dbReference type="Proteomes" id="UP000319486">
    <property type="component" value="Unassembled WGS sequence"/>
</dbReference>
<accession>A0A502F8A9</accession>
<name>A0A502F8A9_9GAMM</name>
<dbReference type="InterPro" id="IPR003675">
    <property type="entry name" value="Rce1/LyrA-like_dom"/>
</dbReference>
<dbReference type="GO" id="GO:0004175">
    <property type="term" value="F:endopeptidase activity"/>
    <property type="evidence" value="ECO:0007669"/>
    <property type="project" value="UniProtKB-ARBA"/>
</dbReference>
<feature type="transmembrane region" description="Helical" evidence="1">
    <location>
        <begin position="103"/>
        <end position="125"/>
    </location>
</feature>
<dbReference type="RefSeq" id="WP_140654541.1">
    <property type="nucleotide sequence ID" value="NZ_RCZB01000007.1"/>
</dbReference>
<feature type="transmembrane region" description="Helical" evidence="1">
    <location>
        <begin position="213"/>
        <end position="232"/>
    </location>
</feature>
<feature type="transmembrane region" description="Helical" evidence="1">
    <location>
        <begin position="182"/>
        <end position="207"/>
    </location>
</feature>
<dbReference type="Pfam" id="PF02517">
    <property type="entry name" value="Rce1-like"/>
    <property type="match status" value="1"/>
</dbReference>
<keyword evidence="3" id="KW-0378">Hydrolase</keyword>
<sequence>MSTIPSALPMRSPNLKLALLFGIAGVLATLALWPYLLVLMPQQLAALPLPLPAVIATQTARAGLLCWLLAWLGLYLGAPYGLDAPWLRAWIYRRPRDPSRHARWWLAIVLGVLAGLVVTGLLLLGPKEAGDATTATGWAWRGFLASFYGGIVEEVECRLFLVAALVWLLARCNRRVARSWMFVLAIVLAALLFGAGHLSAAFATGVAHAPLPIARIVLLNALVGVMTGSLFWKYGLEHAMLAHFCADLMLHVAAPLAGG</sequence>
<proteinExistence type="predicted"/>
<organism evidence="3 4">
    <name type="scientific">Rhodanobacter glycinis</name>
    <dbReference type="NCBI Taxonomy" id="582702"/>
    <lineage>
        <taxon>Bacteria</taxon>
        <taxon>Pseudomonadati</taxon>
        <taxon>Pseudomonadota</taxon>
        <taxon>Gammaproteobacteria</taxon>
        <taxon>Lysobacterales</taxon>
        <taxon>Rhodanobacteraceae</taxon>
        <taxon>Rhodanobacter</taxon>
    </lineage>
</organism>
<dbReference type="EMBL" id="RCZO01000010">
    <property type="protein sequence ID" value="TPG05433.1"/>
    <property type="molecule type" value="Genomic_DNA"/>
</dbReference>
<evidence type="ECO:0000259" key="2">
    <source>
        <dbReference type="Pfam" id="PF02517"/>
    </source>
</evidence>
<feature type="domain" description="CAAX prenyl protease 2/Lysostaphin resistance protein A-like" evidence="2">
    <location>
        <begin position="138"/>
        <end position="249"/>
    </location>
</feature>
<dbReference type="AlphaFoldDB" id="A0A502F8A9"/>
<evidence type="ECO:0000313" key="3">
    <source>
        <dbReference type="EMBL" id="TPG05433.1"/>
    </source>
</evidence>
<keyword evidence="3" id="KW-0482">Metalloprotease</keyword>
<gene>
    <name evidence="3" type="ORF">EAH88_15880</name>
</gene>